<evidence type="ECO:0000313" key="1">
    <source>
        <dbReference type="EMBL" id="CAG8849947.1"/>
    </source>
</evidence>
<sequence>VEAMQYRPVECQIDRGYNIEPLQYRTMDAISKEIGGETNEKN</sequence>
<name>A0ACA9SVK1_9GLOM</name>
<comment type="caution">
    <text evidence="1">The sequence shown here is derived from an EMBL/GenBank/DDBJ whole genome shotgun (WGS) entry which is preliminary data.</text>
</comment>
<reference evidence="1" key="1">
    <citation type="submission" date="2021-06" db="EMBL/GenBank/DDBJ databases">
        <authorList>
            <person name="Kallberg Y."/>
            <person name="Tangrot J."/>
            <person name="Rosling A."/>
        </authorList>
    </citation>
    <scope>NUCLEOTIDE SEQUENCE</scope>
    <source>
        <strain evidence="1">MA461A</strain>
    </source>
</reference>
<organism evidence="1 2">
    <name type="scientific">Racocetra persica</name>
    <dbReference type="NCBI Taxonomy" id="160502"/>
    <lineage>
        <taxon>Eukaryota</taxon>
        <taxon>Fungi</taxon>
        <taxon>Fungi incertae sedis</taxon>
        <taxon>Mucoromycota</taxon>
        <taxon>Glomeromycotina</taxon>
        <taxon>Glomeromycetes</taxon>
        <taxon>Diversisporales</taxon>
        <taxon>Gigasporaceae</taxon>
        <taxon>Racocetra</taxon>
    </lineage>
</organism>
<accession>A0ACA9SVK1</accession>
<gene>
    <name evidence="1" type="ORF">RPERSI_LOCUS35855</name>
</gene>
<feature type="non-terminal residue" evidence="1">
    <location>
        <position position="42"/>
    </location>
</feature>
<proteinExistence type="predicted"/>
<protein>
    <submittedName>
        <fullName evidence="1">23044_t:CDS:1</fullName>
    </submittedName>
</protein>
<keyword evidence="2" id="KW-1185">Reference proteome</keyword>
<dbReference type="EMBL" id="CAJVQC010168227">
    <property type="protein sequence ID" value="CAG8849947.1"/>
    <property type="molecule type" value="Genomic_DNA"/>
</dbReference>
<dbReference type="Proteomes" id="UP000789920">
    <property type="component" value="Unassembled WGS sequence"/>
</dbReference>
<evidence type="ECO:0000313" key="2">
    <source>
        <dbReference type="Proteomes" id="UP000789920"/>
    </source>
</evidence>
<feature type="non-terminal residue" evidence="1">
    <location>
        <position position="1"/>
    </location>
</feature>